<dbReference type="InterPro" id="IPR056632">
    <property type="entry name" value="DUF7730"/>
</dbReference>
<dbReference type="Pfam" id="PF24864">
    <property type="entry name" value="DUF7730"/>
    <property type="match status" value="1"/>
</dbReference>
<proteinExistence type="predicted"/>
<protein>
    <recommendedName>
        <fullName evidence="1">DUF7730 domain-containing protein</fullName>
    </recommendedName>
</protein>
<organism evidence="2 3">
    <name type="scientific">Hyaloscypha variabilis (strain UAMH 11265 / GT02V1 / F)</name>
    <name type="common">Meliniomyces variabilis</name>
    <dbReference type="NCBI Taxonomy" id="1149755"/>
    <lineage>
        <taxon>Eukaryota</taxon>
        <taxon>Fungi</taxon>
        <taxon>Dikarya</taxon>
        <taxon>Ascomycota</taxon>
        <taxon>Pezizomycotina</taxon>
        <taxon>Leotiomycetes</taxon>
        <taxon>Helotiales</taxon>
        <taxon>Hyaloscyphaceae</taxon>
        <taxon>Hyaloscypha</taxon>
        <taxon>Hyaloscypha variabilis</taxon>
    </lineage>
</organism>
<name>A0A2J6RXA4_HYAVF</name>
<sequence>MELSFDSPISATMSVLGKARRFKSRVSIFLLRALPASVGTASFLNRATQHVRKNPFSRSSTSATLKTPSITCSATARPSNLVPATESSFFRLPFELREKIYGLVIGQRDMFHIMMKRRTNHLLHPLVYRRCKVGGTLENCFSRECKFFSPVDGACLHVGPFDNIGGLLFTCRDIFREASNVLYTQNIFEIDHPMSFIIFQKTVNPSSLNSIKSISINLQRDIDDLSSRHYERLELWPKMWDIIAGMEGLEEIRVRFGFPLDGIWNWSQQKVLHPLWAVTKSMRVFEVFIVLTPIGFKDEHYARAPFKLTGDWRQT</sequence>
<evidence type="ECO:0000313" key="3">
    <source>
        <dbReference type="Proteomes" id="UP000235786"/>
    </source>
</evidence>
<dbReference type="PANTHER" id="PTHR38790:SF4">
    <property type="entry name" value="2EXR DOMAIN-CONTAINING PROTEIN"/>
    <property type="match status" value="1"/>
</dbReference>
<evidence type="ECO:0000313" key="2">
    <source>
        <dbReference type="EMBL" id="PMD43145.1"/>
    </source>
</evidence>
<reference evidence="2 3" key="1">
    <citation type="submission" date="2016-04" db="EMBL/GenBank/DDBJ databases">
        <title>A degradative enzymes factory behind the ericoid mycorrhizal symbiosis.</title>
        <authorList>
            <consortium name="DOE Joint Genome Institute"/>
            <person name="Martino E."/>
            <person name="Morin E."/>
            <person name="Grelet G."/>
            <person name="Kuo A."/>
            <person name="Kohler A."/>
            <person name="Daghino S."/>
            <person name="Barry K."/>
            <person name="Choi C."/>
            <person name="Cichocki N."/>
            <person name="Clum A."/>
            <person name="Copeland A."/>
            <person name="Hainaut M."/>
            <person name="Haridas S."/>
            <person name="Labutti K."/>
            <person name="Lindquist E."/>
            <person name="Lipzen A."/>
            <person name="Khouja H.-R."/>
            <person name="Murat C."/>
            <person name="Ohm R."/>
            <person name="Olson A."/>
            <person name="Spatafora J."/>
            <person name="Veneault-Fourrey C."/>
            <person name="Henrissat B."/>
            <person name="Grigoriev I."/>
            <person name="Martin F."/>
            <person name="Perotto S."/>
        </authorList>
    </citation>
    <scope>NUCLEOTIDE SEQUENCE [LARGE SCALE GENOMIC DNA]</scope>
    <source>
        <strain evidence="2 3">F</strain>
    </source>
</reference>
<dbReference type="Proteomes" id="UP000235786">
    <property type="component" value="Unassembled WGS sequence"/>
</dbReference>
<dbReference type="EMBL" id="KZ613942">
    <property type="protein sequence ID" value="PMD43145.1"/>
    <property type="molecule type" value="Genomic_DNA"/>
</dbReference>
<dbReference type="PANTHER" id="PTHR38790">
    <property type="entry name" value="2EXR DOMAIN-CONTAINING PROTEIN-RELATED"/>
    <property type="match status" value="1"/>
</dbReference>
<evidence type="ECO:0000259" key="1">
    <source>
        <dbReference type="Pfam" id="PF24864"/>
    </source>
</evidence>
<feature type="domain" description="DUF7730" evidence="1">
    <location>
        <begin position="85"/>
        <end position="287"/>
    </location>
</feature>
<dbReference type="AlphaFoldDB" id="A0A2J6RXA4"/>
<gene>
    <name evidence="2" type="ORF">L207DRAFT_542513</name>
</gene>
<dbReference type="OrthoDB" id="4757095at2759"/>
<keyword evidence="3" id="KW-1185">Reference proteome</keyword>
<accession>A0A2J6RXA4</accession>